<organism evidence="3 4">
    <name type="scientific">Beutenbergia cavernae (strain ATCC BAA-8 / DSM 12333 / CCUG 43141 / JCM 11478 / NBRC 16432 / NCIMB 13614 / HKI 0122)</name>
    <dbReference type="NCBI Taxonomy" id="471853"/>
    <lineage>
        <taxon>Bacteria</taxon>
        <taxon>Bacillati</taxon>
        <taxon>Actinomycetota</taxon>
        <taxon>Actinomycetes</taxon>
        <taxon>Micrococcales</taxon>
        <taxon>Beutenbergiaceae</taxon>
        <taxon>Beutenbergia</taxon>
    </lineage>
</organism>
<dbReference type="KEGG" id="bcv:Bcav_2691"/>
<keyword evidence="1" id="KW-1133">Transmembrane helix</keyword>
<keyword evidence="1" id="KW-0472">Membrane</keyword>
<dbReference type="OrthoDB" id="5145029at2"/>
<dbReference type="InterPro" id="IPR057798">
    <property type="entry name" value="PH_YqeB"/>
</dbReference>
<proteinExistence type="predicted"/>
<feature type="transmembrane region" description="Helical" evidence="1">
    <location>
        <begin position="64"/>
        <end position="83"/>
    </location>
</feature>
<accession>C5BXQ3</accession>
<dbReference type="STRING" id="471853.Bcav_2691"/>
<evidence type="ECO:0000313" key="3">
    <source>
        <dbReference type="EMBL" id="ACQ80936.1"/>
    </source>
</evidence>
<dbReference type="EMBL" id="CP001618">
    <property type="protein sequence ID" value="ACQ80936.1"/>
    <property type="molecule type" value="Genomic_DNA"/>
</dbReference>
<evidence type="ECO:0000313" key="4">
    <source>
        <dbReference type="Proteomes" id="UP000007962"/>
    </source>
</evidence>
<keyword evidence="1" id="KW-0812">Transmembrane</keyword>
<dbReference type="HOGENOM" id="CLU_092058_1_0_11"/>
<dbReference type="AlphaFoldDB" id="C5BXQ3"/>
<feature type="transmembrane region" description="Helical" evidence="1">
    <location>
        <begin position="16"/>
        <end position="39"/>
    </location>
</feature>
<sequence length="171" mass="18207">MPAPTRLEPSSTDRALTWLLLVGGGALLGWGVFAMHGWLLDLEWFPWRGPVELVGRFADATGPWAPAVFVGAGIVLGAVLALLSVADEVRVTVADDAVTIVKGDSTRTHRAEDVREALLDAKHLVLVAENGTDLARVKVEVGGDALASAFTQHGYRWTDPTHPKPPTPTDG</sequence>
<gene>
    <name evidence="3" type="ordered locus">Bcav_2691</name>
</gene>
<dbReference type="Proteomes" id="UP000007962">
    <property type="component" value="Chromosome"/>
</dbReference>
<dbReference type="Pfam" id="PF23494">
    <property type="entry name" value="bPH_10"/>
    <property type="match status" value="1"/>
</dbReference>
<reference evidence="3 4" key="1">
    <citation type="journal article" date="2009" name="Stand. Genomic Sci.">
        <title>Complete genome sequence of Beutenbergia cavernae type strain (HKI 0122).</title>
        <authorList>
            <person name="Land M."/>
            <person name="Pukall R."/>
            <person name="Abt B."/>
            <person name="Goker M."/>
            <person name="Rohde M."/>
            <person name="Glavina Del Rio T."/>
            <person name="Tice H."/>
            <person name="Copeland A."/>
            <person name="Cheng J.F."/>
            <person name="Lucas S."/>
            <person name="Chen F."/>
            <person name="Nolan M."/>
            <person name="Bruce D."/>
            <person name="Goodwin L."/>
            <person name="Pitluck S."/>
            <person name="Ivanova N."/>
            <person name="Mavromatis K."/>
            <person name="Ovchinnikova G."/>
            <person name="Pati A."/>
            <person name="Chen A."/>
            <person name="Palaniappan K."/>
            <person name="Hauser L."/>
            <person name="Chang Y.J."/>
            <person name="Jefferies C.C."/>
            <person name="Saunders E."/>
            <person name="Brettin T."/>
            <person name="Detter J.C."/>
            <person name="Han C."/>
            <person name="Chain P."/>
            <person name="Bristow J."/>
            <person name="Eisen J.A."/>
            <person name="Markowitz V."/>
            <person name="Hugenholtz P."/>
            <person name="Kyrpides N.C."/>
            <person name="Klenk H.P."/>
            <person name="Lapidus A."/>
        </authorList>
    </citation>
    <scope>NUCLEOTIDE SEQUENCE [LARGE SCALE GENOMIC DNA]</scope>
    <source>
        <strain evidence="4">ATCC BAA-8 / DSM 12333 / NBRC 16432</strain>
    </source>
</reference>
<dbReference type="RefSeq" id="WP_015883176.1">
    <property type="nucleotide sequence ID" value="NC_012669.1"/>
</dbReference>
<evidence type="ECO:0000256" key="1">
    <source>
        <dbReference type="SAM" id="Phobius"/>
    </source>
</evidence>
<name>C5BXQ3_BEUC1</name>
<evidence type="ECO:0000259" key="2">
    <source>
        <dbReference type="Pfam" id="PF23494"/>
    </source>
</evidence>
<protein>
    <recommendedName>
        <fullName evidence="2">YqeB PH domain-containing protein</fullName>
    </recommendedName>
</protein>
<feature type="domain" description="YqeB PH" evidence="2">
    <location>
        <begin position="5"/>
        <end position="158"/>
    </location>
</feature>
<keyword evidence="4" id="KW-1185">Reference proteome</keyword>